<keyword evidence="1" id="KW-0812">Transmembrane</keyword>
<dbReference type="Proteomes" id="UP000515679">
    <property type="component" value="Chromosome"/>
</dbReference>
<evidence type="ECO:0000313" key="3">
    <source>
        <dbReference type="EMBL" id="QMV41288.1"/>
    </source>
</evidence>
<feature type="domain" description="Histidine kinase N-terminal 7TM region" evidence="2">
    <location>
        <begin position="10"/>
        <end position="92"/>
    </location>
</feature>
<keyword evidence="1" id="KW-0472">Membrane</keyword>
<gene>
    <name evidence="3" type="ORF">FPL14_08865</name>
</gene>
<dbReference type="EMBL" id="CP041969">
    <property type="protein sequence ID" value="QMV41288.1"/>
    <property type="molecule type" value="Genomic_DNA"/>
</dbReference>
<keyword evidence="4" id="KW-1185">Reference proteome</keyword>
<protein>
    <recommendedName>
        <fullName evidence="2">Histidine kinase N-terminal 7TM region domain-containing protein</fullName>
    </recommendedName>
</protein>
<dbReference type="Pfam" id="PF16927">
    <property type="entry name" value="HisKA_7TM"/>
    <property type="match status" value="1"/>
</dbReference>
<reference evidence="3 4" key="1">
    <citation type="submission" date="2019-07" db="EMBL/GenBank/DDBJ databases">
        <authorList>
            <person name="Kim J.K."/>
            <person name="Cheong H.-M."/>
            <person name="Choi Y."/>
            <person name="Hwang K.J."/>
            <person name="Lee S."/>
            <person name="Choi C."/>
        </authorList>
    </citation>
    <scope>NUCLEOTIDE SEQUENCE [LARGE SCALE GENOMIC DNA]</scope>
    <source>
        <strain evidence="3 4">KS 22</strain>
    </source>
</reference>
<dbReference type="KEGG" id="cchl:FPL14_08865"/>
<dbReference type="AlphaFoldDB" id="A0A7G5BWF4"/>
<dbReference type="InterPro" id="IPR031621">
    <property type="entry name" value="HisKA_7TM"/>
</dbReference>
<evidence type="ECO:0000313" key="4">
    <source>
        <dbReference type="Proteomes" id="UP000515679"/>
    </source>
</evidence>
<feature type="transmembrane region" description="Helical" evidence="1">
    <location>
        <begin position="6"/>
        <end position="26"/>
    </location>
</feature>
<feature type="transmembrane region" description="Helical" evidence="1">
    <location>
        <begin position="33"/>
        <end position="52"/>
    </location>
</feature>
<proteinExistence type="predicted"/>
<accession>A0A7G5BWF4</accession>
<organism evidence="3 4">
    <name type="scientific">Cohnella cholangitidis</name>
    <dbReference type="NCBI Taxonomy" id="2598458"/>
    <lineage>
        <taxon>Bacteria</taxon>
        <taxon>Bacillati</taxon>
        <taxon>Bacillota</taxon>
        <taxon>Bacilli</taxon>
        <taxon>Bacillales</taxon>
        <taxon>Paenibacillaceae</taxon>
        <taxon>Cohnella</taxon>
    </lineage>
</organism>
<feature type="transmembrane region" description="Helical" evidence="1">
    <location>
        <begin position="72"/>
        <end position="89"/>
    </location>
</feature>
<name>A0A7G5BWF4_9BACL</name>
<evidence type="ECO:0000256" key="1">
    <source>
        <dbReference type="SAM" id="Phobius"/>
    </source>
</evidence>
<sequence>MSVTLSNVVMLVSVFLMIAFLGYAFLYSQERGIRYFAWVMVCRVIYAGSVIMEINSESLSLKMLFRNMEQTSLLFVVPMMIFFVLACSGKTNIYARFA</sequence>
<evidence type="ECO:0000259" key="2">
    <source>
        <dbReference type="Pfam" id="PF16927"/>
    </source>
</evidence>
<keyword evidence="1" id="KW-1133">Transmembrane helix</keyword>